<comment type="caution">
    <text evidence="2">The sequence shown here is derived from an EMBL/GenBank/DDBJ whole genome shotgun (WGS) entry which is preliminary data.</text>
</comment>
<sequence length="243" mass="26236">MSAGNTAATFSHPRDSRYTPKALVDIALHTKVTGGERAQTERNLRYQFAEFCSIDARVPGGFAPECPGAADGRVRRRAPSGNGFHSDPRLNVGSAGVCMSKEQDPDVYFLSVPYAAQLAERAAAHRYCNVLYGLSEFVCRYKKPFVFVTADPSALLAACRLQSPALPIIRSCCPSSLCLCIHLSARLSATKRDKDGKRNGEGVLECGRSRPQGGGGAGEWSCVCGDDASDKHRLDINHTITRN</sequence>
<gene>
    <name evidence="2" type="ORF">PLEPLA_LOCUS17350</name>
</gene>
<reference evidence="2" key="1">
    <citation type="submission" date="2020-03" db="EMBL/GenBank/DDBJ databases">
        <authorList>
            <person name="Weist P."/>
        </authorList>
    </citation>
    <scope>NUCLEOTIDE SEQUENCE</scope>
</reference>
<feature type="region of interest" description="Disordered" evidence="1">
    <location>
        <begin position="192"/>
        <end position="216"/>
    </location>
</feature>
<accession>A0A9N7UF58</accession>
<organism evidence="2 3">
    <name type="scientific">Pleuronectes platessa</name>
    <name type="common">European plaice</name>
    <dbReference type="NCBI Taxonomy" id="8262"/>
    <lineage>
        <taxon>Eukaryota</taxon>
        <taxon>Metazoa</taxon>
        <taxon>Chordata</taxon>
        <taxon>Craniata</taxon>
        <taxon>Vertebrata</taxon>
        <taxon>Euteleostomi</taxon>
        <taxon>Actinopterygii</taxon>
        <taxon>Neopterygii</taxon>
        <taxon>Teleostei</taxon>
        <taxon>Neoteleostei</taxon>
        <taxon>Acanthomorphata</taxon>
        <taxon>Carangaria</taxon>
        <taxon>Pleuronectiformes</taxon>
        <taxon>Pleuronectoidei</taxon>
        <taxon>Pleuronectidae</taxon>
        <taxon>Pleuronectes</taxon>
    </lineage>
</organism>
<evidence type="ECO:0000313" key="3">
    <source>
        <dbReference type="Proteomes" id="UP001153269"/>
    </source>
</evidence>
<name>A0A9N7UF58_PLEPL</name>
<proteinExistence type="predicted"/>
<protein>
    <submittedName>
        <fullName evidence="2">Uncharacterized protein</fullName>
    </submittedName>
</protein>
<dbReference type="AlphaFoldDB" id="A0A9N7UF58"/>
<evidence type="ECO:0000256" key="1">
    <source>
        <dbReference type="SAM" id="MobiDB-lite"/>
    </source>
</evidence>
<evidence type="ECO:0000313" key="2">
    <source>
        <dbReference type="EMBL" id="CAB1429372.1"/>
    </source>
</evidence>
<dbReference type="Proteomes" id="UP001153269">
    <property type="component" value="Unassembled WGS sequence"/>
</dbReference>
<keyword evidence="3" id="KW-1185">Reference proteome</keyword>
<dbReference type="EMBL" id="CADEAL010001129">
    <property type="protein sequence ID" value="CAB1429372.1"/>
    <property type="molecule type" value="Genomic_DNA"/>
</dbReference>